<gene>
    <name evidence="1" type="ORF">AYI68_g5798</name>
</gene>
<name>A0A1R0GT96_9FUNG</name>
<dbReference type="Proteomes" id="UP000187455">
    <property type="component" value="Unassembled WGS sequence"/>
</dbReference>
<comment type="caution">
    <text evidence="1">The sequence shown here is derived from an EMBL/GenBank/DDBJ whole genome shotgun (WGS) entry which is preliminary data.</text>
</comment>
<sequence>MIYKLVSFNEKGSNIIDTPKKDDRASDTSVSISSEVPALGHDLESSVKFSVGPVMEDLVSSLLGLLLGSGPNPPVRLSPIILTVRAVKTLSVVSK</sequence>
<protein>
    <submittedName>
        <fullName evidence="1">Uncharacterized protein</fullName>
    </submittedName>
</protein>
<reference evidence="1 2" key="1">
    <citation type="journal article" date="2016" name="Mol. Biol. Evol.">
        <title>Genome-Wide Survey of Gut Fungi (Harpellales) Reveals the First Horizontally Transferred Ubiquitin Gene from a Mosquito Host.</title>
        <authorList>
            <person name="Wang Y."/>
            <person name="White M.M."/>
            <person name="Kvist S."/>
            <person name="Moncalvo J.M."/>
        </authorList>
    </citation>
    <scope>NUCLEOTIDE SEQUENCE [LARGE SCALE GENOMIC DNA]</scope>
    <source>
        <strain evidence="1 2">ALG-7-W6</strain>
    </source>
</reference>
<proteinExistence type="predicted"/>
<evidence type="ECO:0000313" key="2">
    <source>
        <dbReference type="Proteomes" id="UP000187455"/>
    </source>
</evidence>
<keyword evidence="2" id="KW-1185">Reference proteome</keyword>
<accession>A0A1R0GT96</accession>
<evidence type="ECO:0000313" key="1">
    <source>
        <dbReference type="EMBL" id="OLY80113.1"/>
    </source>
</evidence>
<dbReference type="EMBL" id="LSSL01003765">
    <property type="protein sequence ID" value="OLY80113.1"/>
    <property type="molecule type" value="Genomic_DNA"/>
</dbReference>
<dbReference type="AlphaFoldDB" id="A0A1R0GT96"/>
<organism evidence="1 2">
    <name type="scientific">Smittium mucronatum</name>
    <dbReference type="NCBI Taxonomy" id="133383"/>
    <lineage>
        <taxon>Eukaryota</taxon>
        <taxon>Fungi</taxon>
        <taxon>Fungi incertae sedis</taxon>
        <taxon>Zoopagomycota</taxon>
        <taxon>Kickxellomycotina</taxon>
        <taxon>Harpellomycetes</taxon>
        <taxon>Harpellales</taxon>
        <taxon>Legeriomycetaceae</taxon>
        <taxon>Smittium</taxon>
    </lineage>
</organism>